<dbReference type="Pfam" id="PF20459">
    <property type="entry name" value="DUF6712"/>
    <property type="match status" value="1"/>
</dbReference>
<reference evidence="1" key="1">
    <citation type="journal article" date="2021" name="Proc. Natl. Acad. Sci. U.S.A.">
        <title>A Catalog of Tens of Thousands of Viruses from Human Metagenomes Reveals Hidden Associations with Chronic Diseases.</title>
        <authorList>
            <person name="Tisza M.J."/>
            <person name="Buck C.B."/>
        </authorList>
    </citation>
    <scope>NUCLEOTIDE SEQUENCE</scope>
    <source>
        <strain evidence="1">CtEIp38</strain>
    </source>
</reference>
<organism evidence="1">
    <name type="scientific">Siphoviridae sp. ctEIp38</name>
    <dbReference type="NCBI Taxonomy" id="2825394"/>
    <lineage>
        <taxon>Viruses</taxon>
        <taxon>Duplodnaviria</taxon>
        <taxon>Heunggongvirae</taxon>
        <taxon>Uroviricota</taxon>
        <taxon>Caudoviricetes</taxon>
    </lineage>
</organism>
<name>A0A8S5QFH9_9CAUD</name>
<proteinExistence type="predicted"/>
<dbReference type="EMBL" id="BK015638">
    <property type="protein sequence ID" value="DAE17292.1"/>
    <property type="molecule type" value="Genomic_DNA"/>
</dbReference>
<accession>A0A8S5QFH9</accession>
<protein>
    <submittedName>
        <fullName evidence="1">Uncharacterized protein</fullName>
    </submittedName>
</protein>
<dbReference type="InterPro" id="IPR046558">
    <property type="entry name" value="DUF6712"/>
</dbReference>
<sequence>MDIVIEKQDFELSLPVGMSAHDEVYESVKPAIDTALDNYCISLLGDVGIQQVMAAEESTALKRYFKMMVCIDGFLSVLRQLDLVLTPTGFGIVSNDTVSPASKQRVDALEAQLRTALCRARAMTVHLLRSNEWGCTAKAVRAIRYVYTDHYFFFASASSGAYSYKDWQNMQPVIQRTDELLRVRFGDEQTDDLLDAYRRDDHDRLTAYTTALQLTCDLTDRAAASSEDVRGTALWRRMERELEGNGEVYALYHGSDAYKAAHVETFGNKKESTAFLFNG</sequence>
<evidence type="ECO:0000313" key="1">
    <source>
        <dbReference type="EMBL" id="DAE17292.1"/>
    </source>
</evidence>